<sequence length="196" mass="20667">MCGGRGTRLDAPVEKPLVDICGRPMFDRIVETLRRSSVETVHAVTSPYTPRTRARAAELDIDCIDAPGEGYVADLDFALERDSVSKPVVTVVSDLPLLCPDHVDAAIAAADGGSLTACVPVELKASFGASIDDSLVFDYRGTDVCPTGLGVVGADPDPADAPSANTDSTMYLTTDSRLALNVNRPTDIALAEDRCE</sequence>
<name>M0I7X0_9EURY</name>
<dbReference type="OrthoDB" id="9782at2157"/>
<dbReference type="Pfam" id="PF12804">
    <property type="entry name" value="NTP_transf_3"/>
    <property type="match status" value="1"/>
</dbReference>
<comment type="caution">
    <text evidence="3">The sequence shown here is derived from an EMBL/GenBank/DDBJ whole genome shotgun (WGS) entry which is preliminary data.</text>
</comment>
<dbReference type="STRING" id="662479.C440_16589"/>
<dbReference type="Gene3D" id="3.90.550.10">
    <property type="entry name" value="Spore Coat Polysaccharide Biosynthesis Protein SpsA, Chain A"/>
    <property type="match status" value="1"/>
</dbReference>
<keyword evidence="1" id="KW-0808">Transferase</keyword>
<dbReference type="PATRIC" id="fig|662479.7.peg.3370"/>
<proteinExistence type="predicted"/>
<dbReference type="PANTHER" id="PTHR19136">
    <property type="entry name" value="MOLYBDENUM COFACTOR GUANYLYLTRANSFERASE"/>
    <property type="match status" value="1"/>
</dbReference>
<dbReference type="Proteomes" id="UP000011550">
    <property type="component" value="Unassembled WGS sequence"/>
</dbReference>
<evidence type="ECO:0000313" key="3">
    <source>
        <dbReference type="EMBL" id="ELZ91948.1"/>
    </source>
</evidence>
<dbReference type="SUPFAM" id="SSF53448">
    <property type="entry name" value="Nucleotide-diphospho-sugar transferases"/>
    <property type="match status" value="1"/>
</dbReference>
<evidence type="ECO:0000313" key="4">
    <source>
        <dbReference type="Proteomes" id="UP000011550"/>
    </source>
</evidence>
<feature type="domain" description="MobA-like NTP transferase" evidence="2">
    <location>
        <begin position="2"/>
        <end position="121"/>
    </location>
</feature>
<organism evidence="3 4">
    <name type="scientific">Haloferax mucosum ATCC BAA-1512</name>
    <dbReference type="NCBI Taxonomy" id="662479"/>
    <lineage>
        <taxon>Archaea</taxon>
        <taxon>Methanobacteriati</taxon>
        <taxon>Methanobacteriota</taxon>
        <taxon>Stenosarchaea group</taxon>
        <taxon>Halobacteria</taxon>
        <taxon>Halobacteriales</taxon>
        <taxon>Haloferacaceae</taxon>
        <taxon>Haloferax</taxon>
    </lineage>
</organism>
<reference evidence="3 4" key="1">
    <citation type="journal article" date="2014" name="PLoS Genet.">
        <title>Phylogenetically driven sequencing of extremely halophilic archaea reveals strategies for static and dynamic osmo-response.</title>
        <authorList>
            <person name="Becker E.A."/>
            <person name="Seitzer P.M."/>
            <person name="Tritt A."/>
            <person name="Larsen D."/>
            <person name="Krusor M."/>
            <person name="Yao A.I."/>
            <person name="Wu D."/>
            <person name="Madern D."/>
            <person name="Eisen J.A."/>
            <person name="Darling A.E."/>
            <person name="Facciotti M.T."/>
        </authorList>
    </citation>
    <scope>NUCLEOTIDE SEQUENCE [LARGE SCALE GENOMIC DNA]</scope>
    <source>
        <strain evidence="3 4">ATCC BAA-1512</strain>
    </source>
</reference>
<dbReference type="EMBL" id="AOLN01000018">
    <property type="protein sequence ID" value="ELZ91948.1"/>
    <property type="molecule type" value="Genomic_DNA"/>
</dbReference>
<dbReference type="AlphaFoldDB" id="M0I7X0"/>
<dbReference type="RefSeq" id="WP_008321784.1">
    <property type="nucleotide sequence ID" value="NZ_AOLN01000018.1"/>
</dbReference>
<dbReference type="PANTHER" id="PTHR19136:SF86">
    <property type="entry name" value="ADENOSYLCOBINAMIDE-PHOSPHATE GUANYLYLTRANSFERASE"/>
    <property type="match status" value="1"/>
</dbReference>
<dbReference type="InterPro" id="IPR029044">
    <property type="entry name" value="Nucleotide-diphossugar_trans"/>
</dbReference>
<dbReference type="GO" id="GO:0016779">
    <property type="term" value="F:nucleotidyltransferase activity"/>
    <property type="evidence" value="ECO:0007669"/>
    <property type="project" value="TreeGrafter"/>
</dbReference>
<keyword evidence="4" id="KW-1185">Reference proteome</keyword>
<protein>
    <submittedName>
        <fullName evidence="3">4-diphosphocytidyl-2C-methyl-D-erythritol synthase</fullName>
    </submittedName>
</protein>
<evidence type="ECO:0000256" key="1">
    <source>
        <dbReference type="ARBA" id="ARBA00022679"/>
    </source>
</evidence>
<gene>
    <name evidence="3" type="ORF">C440_16589</name>
</gene>
<dbReference type="InterPro" id="IPR025877">
    <property type="entry name" value="MobA-like_NTP_Trfase"/>
</dbReference>
<evidence type="ECO:0000259" key="2">
    <source>
        <dbReference type="Pfam" id="PF12804"/>
    </source>
</evidence>
<accession>M0I7X0</accession>